<dbReference type="SUPFAM" id="SSF53335">
    <property type="entry name" value="S-adenosyl-L-methionine-dependent methyltransferases"/>
    <property type="match status" value="1"/>
</dbReference>
<dbReference type="CDD" id="cd02440">
    <property type="entry name" value="AdoMet_MTases"/>
    <property type="match status" value="1"/>
</dbReference>
<dbReference type="AlphaFoldDB" id="A0A7V2WLS3"/>
<keyword evidence="2" id="KW-0489">Methyltransferase</keyword>
<evidence type="ECO:0000313" key="2">
    <source>
        <dbReference type="EMBL" id="HFC03596.1"/>
    </source>
</evidence>
<keyword evidence="2" id="KW-0808">Transferase</keyword>
<sequence length="308" mass="36452">MSLPDLSDTPLSRIIPELERRLHSADTVAFLILDPDLCRGAYAGERLSLDEKRYLCRSWRSWNDLALELDCRLLTPERYDERRLLLRMEKLRHDRTFHREEREEKYDPRSTFARIRKNEEPAFYLPYFRALKRLRVENRERILALGPNRGDELEPIVSSGFQGEILGIDLNEAALREAKRRFGSLLRTCVHDLNRLEELPPERFDLILSIGTLQSPDIELKPFLMHLVQERLTPGGAILLGWPNARWRDGELLYGARPRHYPFSELSLVIKDLFWIKKYLQQHKFRVVITGREYLFLEATRIGMRNEE</sequence>
<dbReference type="InterPro" id="IPR013217">
    <property type="entry name" value="Methyltransf_12"/>
</dbReference>
<dbReference type="EMBL" id="DRNO01000126">
    <property type="protein sequence ID" value="HFC03596.1"/>
    <property type="molecule type" value="Genomic_DNA"/>
</dbReference>
<gene>
    <name evidence="2" type="ORF">ENJ74_01870</name>
</gene>
<dbReference type="Gene3D" id="3.40.50.150">
    <property type="entry name" value="Vaccinia Virus protein VP39"/>
    <property type="match status" value="1"/>
</dbReference>
<comment type="caution">
    <text evidence="2">The sequence shown here is derived from an EMBL/GenBank/DDBJ whole genome shotgun (WGS) entry which is preliminary data.</text>
</comment>
<dbReference type="GO" id="GO:0008168">
    <property type="term" value="F:methyltransferase activity"/>
    <property type="evidence" value="ECO:0007669"/>
    <property type="project" value="UniProtKB-KW"/>
</dbReference>
<accession>A0A7V2WLS3</accession>
<dbReference type="GO" id="GO:0032259">
    <property type="term" value="P:methylation"/>
    <property type="evidence" value="ECO:0007669"/>
    <property type="project" value="UniProtKB-KW"/>
</dbReference>
<proteinExistence type="predicted"/>
<reference evidence="2" key="1">
    <citation type="journal article" date="2020" name="mSystems">
        <title>Genome- and Community-Level Interaction Insights into Carbon Utilization and Element Cycling Functions of Hydrothermarchaeota in Hydrothermal Sediment.</title>
        <authorList>
            <person name="Zhou Z."/>
            <person name="Liu Y."/>
            <person name="Xu W."/>
            <person name="Pan J."/>
            <person name="Luo Z.H."/>
            <person name="Li M."/>
        </authorList>
    </citation>
    <scope>NUCLEOTIDE SEQUENCE [LARGE SCALE GENOMIC DNA]</scope>
    <source>
        <strain evidence="2">HyVt-513</strain>
    </source>
</reference>
<protein>
    <submittedName>
        <fullName evidence="2">Class I SAM-dependent methyltransferase</fullName>
    </submittedName>
</protein>
<evidence type="ECO:0000259" key="1">
    <source>
        <dbReference type="Pfam" id="PF08242"/>
    </source>
</evidence>
<dbReference type="Pfam" id="PF08242">
    <property type="entry name" value="Methyltransf_12"/>
    <property type="match status" value="1"/>
</dbReference>
<dbReference type="Proteomes" id="UP000885722">
    <property type="component" value="Unassembled WGS sequence"/>
</dbReference>
<dbReference type="InterPro" id="IPR029063">
    <property type="entry name" value="SAM-dependent_MTases_sf"/>
</dbReference>
<organism evidence="2">
    <name type="scientific">Nitratifractor salsuginis</name>
    <dbReference type="NCBI Taxonomy" id="269261"/>
    <lineage>
        <taxon>Bacteria</taxon>
        <taxon>Pseudomonadati</taxon>
        <taxon>Campylobacterota</taxon>
        <taxon>Epsilonproteobacteria</taxon>
        <taxon>Campylobacterales</taxon>
        <taxon>Sulfurovaceae</taxon>
        <taxon>Nitratifractor</taxon>
    </lineage>
</organism>
<name>A0A7V2WLS3_9BACT</name>
<feature type="domain" description="Methyltransferase type 12" evidence="1">
    <location>
        <begin position="143"/>
        <end position="237"/>
    </location>
</feature>